<reference evidence="1" key="1">
    <citation type="journal article" date="2023" name="Microb. Genom.">
        <title>Mesoterricola silvestris gen. nov., sp. nov., Mesoterricola sediminis sp. nov., Geothrix oryzae sp. nov., Geothrix edaphica sp. nov., Geothrix rubra sp. nov., and Geothrix limicola sp. nov., six novel members of Acidobacteriota isolated from soils.</title>
        <authorList>
            <person name="Weisberg A.J."/>
            <person name="Pearce E."/>
            <person name="Kramer C.G."/>
            <person name="Chang J.H."/>
            <person name="Clarke C.R."/>
        </authorList>
    </citation>
    <scope>NUCLEOTIDE SEQUENCE</scope>
    <source>
        <strain evidence="1">ND06-05F</strain>
    </source>
</reference>
<comment type="caution">
    <text evidence="1">The sequence shown here is derived from an EMBL/GenBank/DDBJ whole genome shotgun (WGS) entry which is preliminary data.</text>
</comment>
<accession>A0AAJ2URX3</accession>
<evidence type="ECO:0000313" key="1">
    <source>
        <dbReference type="EMBL" id="MDX3136001.1"/>
    </source>
</evidence>
<dbReference type="AlphaFoldDB" id="A0AAJ2URX3"/>
<dbReference type="Proteomes" id="UP001273589">
    <property type="component" value="Unassembled WGS sequence"/>
</dbReference>
<proteinExistence type="predicted"/>
<organism evidence="1 2">
    <name type="scientific">Streptomyces europaeiscabiei</name>
    <dbReference type="NCBI Taxonomy" id="146819"/>
    <lineage>
        <taxon>Bacteria</taxon>
        <taxon>Bacillati</taxon>
        <taxon>Actinomycetota</taxon>
        <taxon>Actinomycetes</taxon>
        <taxon>Kitasatosporales</taxon>
        <taxon>Streptomycetaceae</taxon>
        <taxon>Streptomyces</taxon>
    </lineage>
</organism>
<sequence length="75" mass="8153">MTGQEHRTPRRLPVRMCARCEGVTENPVLVHEHHGATGPGFNVYACGECAVHYPPPTDAFGAGRDATGEATDRHR</sequence>
<gene>
    <name evidence="1" type="ORF">PV367_40825</name>
</gene>
<dbReference type="EMBL" id="JARAWN010000491">
    <property type="protein sequence ID" value="MDX3136001.1"/>
    <property type="molecule type" value="Genomic_DNA"/>
</dbReference>
<protein>
    <submittedName>
        <fullName evidence="1">Uncharacterized protein</fullName>
    </submittedName>
</protein>
<evidence type="ECO:0000313" key="2">
    <source>
        <dbReference type="Proteomes" id="UP001273589"/>
    </source>
</evidence>
<name>A0AAJ2URX3_9ACTN</name>
<dbReference type="RefSeq" id="WP_234441118.1">
    <property type="nucleotide sequence ID" value="NZ_JARAWN010000491.1"/>
</dbReference>